<dbReference type="SUPFAM" id="SSF53474">
    <property type="entry name" value="alpha/beta-Hydrolases"/>
    <property type="match status" value="1"/>
</dbReference>
<accession>A0A0C3E5W0</accession>
<feature type="domain" description="Carboxylesterase type B" evidence="4">
    <location>
        <begin position="26"/>
        <end position="461"/>
    </location>
</feature>
<organism evidence="5 6">
    <name type="scientific">Scleroderma citrinum Foug A</name>
    <dbReference type="NCBI Taxonomy" id="1036808"/>
    <lineage>
        <taxon>Eukaryota</taxon>
        <taxon>Fungi</taxon>
        <taxon>Dikarya</taxon>
        <taxon>Basidiomycota</taxon>
        <taxon>Agaricomycotina</taxon>
        <taxon>Agaricomycetes</taxon>
        <taxon>Agaricomycetidae</taxon>
        <taxon>Boletales</taxon>
        <taxon>Sclerodermatineae</taxon>
        <taxon>Sclerodermataceae</taxon>
        <taxon>Scleroderma</taxon>
    </lineage>
</organism>
<dbReference type="HOGENOM" id="CLU_006586_17_2_1"/>
<evidence type="ECO:0000256" key="2">
    <source>
        <dbReference type="ARBA" id="ARBA00022801"/>
    </source>
</evidence>
<evidence type="ECO:0000313" key="6">
    <source>
        <dbReference type="Proteomes" id="UP000053989"/>
    </source>
</evidence>
<dbReference type="PANTHER" id="PTHR43142">
    <property type="entry name" value="CARBOXYLIC ESTER HYDROLASE"/>
    <property type="match status" value="1"/>
</dbReference>
<name>A0A0C3E5W0_9AGAM</name>
<evidence type="ECO:0000259" key="4">
    <source>
        <dbReference type="Pfam" id="PF00135"/>
    </source>
</evidence>
<dbReference type="InParanoid" id="A0A0C3E5W0"/>
<sequence length="540" mass="60372">MHNGNQLAVEQEGPHIPQELQDGVQVIVETKHGVLRGGRTTNGAAIFLEVPYALPPARFTDAQPLPVDYRYEDKDYIYETKHCYQPPNDGQAAGVHPVDRKGFGEPSENPLFVNIVSPPDLTSDSKYPVTVYIHGGSLQFGSPHEYFSQAQHAAVERKHVFVNIGYRLSVFGFLACDEPQIDGNFGFKDQWLALLWIQENITAFGGNPENIRLTGLSAGAHSIHQILHHIARLPDGQMSPIHTAILRSNAMLTIPKTPTELRPQFGALCRSLNLNPKAPDILDTLRDPAKVPAETLMHVIGMGKPDIEYSAYRGCLDGVWMSNDPDPMSWQRSGDLARKLREKGVKGIAIGDLPDEWYIYAIGHEVNSSRDVLPNLLRWYPRPVAEKLMSLYKTLPESATAEEAKELMGIILSDGQVHVPVRLFARDFQQAGFPVFRYEIHWTPEQVRLGGLVTHGTDNYLWALRLPSMTAHEQEVALAWLDAVDQEFDILSREGRQMRALNQVLVLHEDQTITWAEDKRWDRVMEIANALPGADGVGSA</sequence>
<reference evidence="5 6" key="1">
    <citation type="submission" date="2014-04" db="EMBL/GenBank/DDBJ databases">
        <authorList>
            <consortium name="DOE Joint Genome Institute"/>
            <person name="Kuo A."/>
            <person name="Kohler A."/>
            <person name="Nagy L.G."/>
            <person name="Floudas D."/>
            <person name="Copeland A."/>
            <person name="Barry K.W."/>
            <person name="Cichocki N."/>
            <person name="Veneault-Fourrey C."/>
            <person name="LaButti K."/>
            <person name="Lindquist E.A."/>
            <person name="Lipzen A."/>
            <person name="Lundell T."/>
            <person name="Morin E."/>
            <person name="Murat C."/>
            <person name="Sun H."/>
            <person name="Tunlid A."/>
            <person name="Henrissat B."/>
            <person name="Grigoriev I.V."/>
            <person name="Hibbett D.S."/>
            <person name="Martin F."/>
            <person name="Nordberg H.P."/>
            <person name="Cantor M.N."/>
            <person name="Hua S.X."/>
        </authorList>
    </citation>
    <scope>NUCLEOTIDE SEQUENCE [LARGE SCALE GENOMIC DNA]</scope>
    <source>
        <strain evidence="5 6">Foug A</strain>
    </source>
</reference>
<dbReference type="InterPro" id="IPR029058">
    <property type="entry name" value="AB_hydrolase_fold"/>
</dbReference>
<evidence type="ECO:0000256" key="1">
    <source>
        <dbReference type="ARBA" id="ARBA00005964"/>
    </source>
</evidence>
<dbReference type="Gene3D" id="3.40.50.1820">
    <property type="entry name" value="alpha/beta hydrolase"/>
    <property type="match status" value="1"/>
</dbReference>
<dbReference type="AlphaFoldDB" id="A0A0C3E5W0"/>
<dbReference type="FunCoup" id="A0A0C3E5W0">
    <property type="interactions" value="2"/>
</dbReference>
<gene>
    <name evidence="5" type="ORF">SCLCIDRAFT_1007449</name>
</gene>
<protein>
    <recommendedName>
        <fullName evidence="3">Carboxylic ester hydrolase</fullName>
        <ecNumber evidence="3">3.1.1.-</ecNumber>
    </recommendedName>
</protein>
<dbReference type="OrthoDB" id="6846267at2759"/>
<dbReference type="PROSITE" id="PS00122">
    <property type="entry name" value="CARBOXYLESTERASE_B_1"/>
    <property type="match status" value="1"/>
</dbReference>
<dbReference type="EMBL" id="KN822010">
    <property type="protein sequence ID" value="KIM68155.1"/>
    <property type="molecule type" value="Genomic_DNA"/>
</dbReference>
<dbReference type="STRING" id="1036808.A0A0C3E5W0"/>
<dbReference type="Pfam" id="PF00135">
    <property type="entry name" value="COesterase"/>
    <property type="match status" value="1"/>
</dbReference>
<dbReference type="EC" id="3.1.1.-" evidence="3"/>
<keyword evidence="6" id="KW-1185">Reference proteome</keyword>
<evidence type="ECO:0000313" key="5">
    <source>
        <dbReference type="EMBL" id="KIM68155.1"/>
    </source>
</evidence>
<evidence type="ECO:0000256" key="3">
    <source>
        <dbReference type="RuleBase" id="RU361235"/>
    </source>
</evidence>
<reference evidence="6" key="2">
    <citation type="submission" date="2015-01" db="EMBL/GenBank/DDBJ databases">
        <title>Evolutionary Origins and Diversification of the Mycorrhizal Mutualists.</title>
        <authorList>
            <consortium name="DOE Joint Genome Institute"/>
            <consortium name="Mycorrhizal Genomics Consortium"/>
            <person name="Kohler A."/>
            <person name="Kuo A."/>
            <person name="Nagy L.G."/>
            <person name="Floudas D."/>
            <person name="Copeland A."/>
            <person name="Barry K.W."/>
            <person name="Cichocki N."/>
            <person name="Veneault-Fourrey C."/>
            <person name="LaButti K."/>
            <person name="Lindquist E.A."/>
            <person name="Lipzen A."/>
            <person name="Lundell T."/>
            <person name="Morin E."/>
            <person name="Murat C."/>
            <person name="Riley R."/>
            <person name="Ohm R."/>
            <person name="Sun H."/>
            <person name="Tunlid A."/>
            <person name="Henrissat B."/>
            <person name="Grigoriev I.V."/>
            <person name="Hibbett D.S."/>
            <person name="Martin F."/>
        </authorList>
    </citation>
    <scope>NUCLEOTIDE SEQUENCE [LARGE SCALE GENOMIC DNA]</scope>
    <source>
        <strain evidence="6">Foug A</strain>
    </source>
</reference>
<dbReference type="GO" id="GO:0016787">
    <property type="term" value="F:hydrolase activity"/>
    <property type="evidence" value="ECO:0007669"/>
    <property type="project" value="UniProtKB-KW"/>
</dbReference>
<dbReference type="ESTHER" id="9homo-a0a0c3e5w0">
    <property type="family name" value="Fungal_carboxylesterase_lipase"/>
</dbReference>
<keyword evidence="2 3" id="KW-0378">Hydrolase</keyword>
<proteinExistence type="inferred from homology"/>
<comment type="similarity">
    <text evidence="1 3">Belongs to the type-B carboxylesterase/lipase family.</text>
</comment>
<dbReference type="InterPro" id="IPR002018">
    <property type="entry name" value="CarbesteraseB"/>
</dbReference>
<dbReference type="PANTHER" id="PTHR43142:SF1">
    <property type="entry name" value="CARBOXYLIC ESTER HYDROLASE"/>
    <property type="match status" value="1"/>
</dbReference>
<dbReference type="Proteomes" id="UP000053989">
    <property type="component" value="Unassembled WGS sequence"/>
</dbReference>
<dbReference type="InterPro" id="IPR019826">
    <property type="entry name" value="Carboxylesterase_B_AS"/>
</dbReference>